<feature type="transmembrane region" description="Helical" evidence="24">
    <location>
        <begin position="158"/>
        <end position="178"/>
    </location>
</feature>
<feature type="transmembrane region" description="Helical" evidence="24">
    <location>
        <begin position="199"/>
        <end position="219"/>
    </location>
</feature>
<dbReference type="PANTHER" id="PTHR46382">
    <property type="entry name" value="PHOSPHATIDATE CYTIDYLYLTRANSFERASE"/>
    <property type="match status" value="1"/>
</dbReference>
<feature type="transmembrane region" description="Helical" evidence="24">
    <location>
        <begin position="128"/>
        <end position="146"/>
    </location>
</feature>
<feature type="transmembrane region" description="Helical" evidence="24">
    <location>
        <begin position="97"/>
        <end position="116"/>
    </location>
</feature>
<evidence type="ECO:0000256" key="13">
    <source>
        <dbReference type="ARBA" id="ARBA00022989"/>
    </source>
</evidence>
<evidence type="ECO:0000256" key="18">
    <source>
        <dbReference type="ARBA" id="ARBA00029893"/>
    </source>
</evidence>
<keyword evidence="15 24" id="KW-0472">Membrane</keyword>
<organism evidence="25 26">
    <name type="scientific">Ruminococcus flavefaciens</name>
    <dbReference type="NCBI Taxonomy" id="1265"/>
    <lineage>
        <taxon>Bacteria</taxon>
        <taxon>Bacillati</taxon>
        <taxon>Bacillota</taxon>
        <taxon>Clostridia</taxon>
        <taxon>Eubacteriales</taxon>
        <taxon>Oscillospiraceae</taxon>
        <taxon>Ruminococcus</taxon>
    </lineage>
</organism>
<keyword evidence="12 25" id="KW-0548">Nucleotidyltransferase</keyword>
<evidence type="ECO:0000256" key="16">
    <source>
        <dbReference type="ARBA" id="ARBA00023209"/>
    </source>
</evidence>
<comment type="catalytic activity">
    <reaction evidence="1">
        <text>a 1,2-diacyl-sn-glycero-3-phosphate + CTP + H(+) = a CDP-1,2-diacyl-sn-glycerol + diphosphate</text>
        <dbReference type="Rhea" id="RHEA:16229"/>
        <dbReference type="ChEBI" id="CHEBI:15378"/>
        <dbReference type="ChEBI" id="CHEBI:33019"/>
        <dbReference type="ChEBI" id="CHEBI:37563"/>
        <dbReference type="ChEBI" id="CHEBI:58332"/>
        <dbReference type="ChEBI" id="CHEBI:58608"/>
        <dbReference type="EC" id="2.7.7.41"/>
    </reaction>
</comment>
<evidence type="ECO:0000256" key="10">
    <source>
        <dbReference type="ARBA" id="ARBA00022679"/>
    </source>
</evidence>
<evidence type="ECO:0000256" key="24">
    <source>
        <dbReference type="SAM" id="Phobius"/>
    </source>
</evidence>
<evidence type="ECO:0000256" key="11">
    <source>
        <dbReference type="ARBA" id="ARBA00022692"/>
    </source>
</evidence>
<evidence type="ECO:0000256" key="2">
    <source>
        <dbReference type="ARBA" id="ARBA00004651"/>
    </source>
</evidence>
<keyword evidence="11 24" id="KW-0812">Transmembrane</keyword>
<keyword evidence="9" id="KW-0444">Lipid biosynthesis</keyword>
<feature type="transmembrane region" description="Helical" evidence="24">
    <location>
        <begin position="12"/>
        <end position="40"/>
    </location>
</feature>
<evidence type="ECO:0000256" key="9">
    <source>
        <dbReference type="ARBA" id="ARBA00022516"/>
    </source>
</evidence>
<keyword evidence="13 24" id="KW-1133">Transmembrane helix</keyword>
<dbReference type="PANTHER" id="PTHR46382:SF1">
    <property type="entry name" value="PHOSPHATIDATE CYTIDYLYLTRANSFERASE"/>
    <property type="match status" value="1"/>
</dbReference>
<evidence type="ECO:0000256" key="3">
    <source>
        <dbReference type="ARBA" id="ARBA00005119"/>
    </source>
</evidence>
<evidence type="ECO:0000256" key="23">
    <source>
        <dbReference type="ARBA" id="ARBA00033406"/>
    </source>
</evidence>
<evidence type="ECO:0000256" key="5">
    <source>
        <dbReference type="ARBA" id="ARBA00010185"/>
    </source>
</evidence>
<comment type="similarity">
    <text evidence="5">Belongs to the CDS family.</text>
</comment>
<name>A0A1K1NE38_RUMFL</name>
<comment type="pathway">
    <text evidence="4">Lipid metabolism.</text>
</comment>
<evidence type="ECO:0000256" key="1">
    <source>
        <dbReference type="ARBA" id="ARBA00001698"/>
    </source>
</evidence>
<dbReference type="EC" id="2.7.7.41" evidence="6"/>
<feature type="transmembrane region" description="Helical" evidence="24">
    <location>
        <begin position="225"/>
        <end position="246"/>
    </location>
</feature>
<evidence type="ECO:0000256" key="21">
    <source>
        <dbReference type="ARBA" id="ARBA00032396"/>
    </source>
</evidence>
<feature type="transmembrane region" description="Helical" evidence="24">
    <location>
        <begin position="52"/>
        <end position="77"/>
    </location>
</feature>
<evidence type="ECO:0000313" key="26">
    <source>
        <dbReference type="Proteomes" id="UP000183461"/>
    </source>
</evidence>
<dbReference type="GO" id="GO:0005886">
    <property type="term" value="C:plasma membrane"/>
    <property type="evidence" value="ECO:0007669"/>
    <property type="project" value="UniProtKB-SubCell"/>
</dbReference>
<keyword evidence="10 25" id="KW-0808">Transferase</keyword>
<comment type="subcellular location">
    <subcellularLocation>
        <location evidence="2">Cell membrane</location>
        <topology evidence="2">Multi-pass membrane protein</topology>
    </subcellularLocation>
</comment>
<evidence type="ECO:0000256" key="19">
    <source>
        <dbReference type="ARBA" id="ARBA00031825"/>
    </source>
</evidence>
<dbReference type="AlphaFoldDB" id="A0A1K1NE38"/>
<dbReference type="Pfam" id="PF01148">
    <property type="entry name" value="CTP_transf_1"/>
    <property type="match status" value="1"/>
</dbReference>
<keyword evidence="16" id="KW-0594">Phospholipid biosynthesis</keyword>
<protein>
    <recommendedName>
        <fullName evidence="7">Phosphatidate cytidylyltransferase</fullName>
        <ecNumber evidence="6">2.7.7.41</ecNumber>
    </recommendedName>
    <alternativeName>
        <fullName evidence="20">CDP-DAG synthase</fullName>
    </alternativeName>
    <alternativeName>
        <fullName evidence="22">CDP-DG synthase</fullName>
    </alternativeName>
    <alternativeName>
        <fullName evidence="18">CDP-diacylglycerol synthase</fullName>
    </alternativeName>
    <alternativeName>
        <fullName evidence="21">CDP-diglyceride pyrophosphorylase</fullName>
    </alternativeName>
    <alternativeName>
        <fullName evidence="23">CDP-diglyceride synthase</fullName>
    </alternativeName>
    <alternativeName>
        <fullName evidence="19">CTP:phosphatidate cytidylyltransferase</fullName>
    </alternativeName>
</protein>
<accession>A0A1K1NE38</accession>
<evidence type="ECO:0000256" key="17">
    <source>
        <dbReference type="ARBA" id="ARBA00023264"/>
    </source>
</evidence>
<evidence type="ECO:0000256" key="22">
    <source>
        <dbReference type="ARBA" id="ARBA00032743"/>
    </source>
</evidence>
<evidence type="ECO:0000256" key="7">
    <source>
        <dbReference type="ARBA" id="ARBA00019373"/>
    </source>
</evidence>
<dbReference type="RefSeq" id="WP_072300163.1">
    <property type="nucleotide sequence ID" value="NZ_FPIP01000004.1"/>
</dbReference>
<dbReference type="Proteomes" id="UP000183461">
    <property type="component" value="Unassembled WGS sequence"/>
</dbReference>
<keyword evidence="14" id="KW-0443">Lipid metabolism</keyword>
<evidence type="ECO:0000313" key="25">
    <source>
        <dbReference type="EMBL" id="SFW33513.1"/>
    </source>
</evidence>
<evidence type="ECO:0000256" key="20">
    <source>
        <dbReference type="ARBA" id="ARBA00032253"/>
    </source>
</evidence>
<gene>
    <name evidence="25" type="ORF">SAMN02910280_1891</name>
</gene>
<comment type="pathway">
    <text evidence="3">Phospholipid metabolism; CDP-diacylglycerol biosynthesis; CDP-diacylglycerol from sn-glycerol 3-phosphate: step 3/3.</text>
</comment>
<dbReference type="EMBL" id="FPIP01000004">
    <property type="protein sequence ID" value="SFW33513.1"/>
    <property type="molecule type" value="Genomic_DNA"/>
</dbReference>
<evidence type="ECO:0000256" key="4">
    <source>
        <dbReference type="ARBA" id="ARBA00005189"/>
    </source>
</evidence>
<sequence length="292" mass="31832">MLTRIISGAVGVVLLGAVLFFHDTIVLPIAVAAIIAVMLFELIRAVKLHKCFPILIAAEACGIAVPVLYGIMTKLTVDGPVVPPHYEFCAWRYAHDYNLYVFGIVLLCAFAVFVTWLRKHKVIRYEQVFFVLAVMILVPQAMTTMVRIERFDSDNGLFLLIMGLCGAWIADTGAYFTGVAIGKHKLCPEISPKKTIEGLVGGIVTTAVVYAVAFSVYYGFTAKRAVIACVTGIVCAIIGTVGDLSASMVKRQIGFKDYGKIMPGHGGLMDRFDSVLFVLPTFYAFIAIFGVQ</sequence>
<evidence type="ECO:0000256" key="12">
    <source>
        <dbReference type="ARBA" id="ARBA00022695"/>
    </source>
</evidence>
<keyword evidence="8" id="KW-1003">Cell membrane</keyword>
<dbReference type="GO" id="GO:0004605">
    <property type="term" value="F:phosphatidate cytidylyltransferase activity"/>
    <property type="evidence" value="ECO:0007669"/>
    <property type="project" value="UniProtKB-EC"/>
</dbReference>
<evidence type="ECO:0000256" key="15">
    <source>
        <dbReference type="ARBA" id="ARBA00023136"/>
    </source>
</evidence>
<evidence type="ECO:0000256" key="6">
    <source>
        <dbReference type="ARBA" id="ARBA00012487"/>
    </source>
</evidence>
<evidence type="ECO:0000256" key="8">
    <source>
        <dbReference type="ARBA" id="ARBA00022475"/>
    </source>
</evidence>
<evidence type="ECO:0000256" key="14">
    <source>
        <dbReference type="ARBA" id="ARBA00023098"/>
    </source>
</evidence>
<feature type="transmembrane region" description="Helical" evidence="24">
    <location>
        <begin position="272"/>
        <end position="291"/>
    </location>
</feature>
<dbReference type="GO" id="GO:0016024">
    <property type="term" value="P:CDP-diacylglycerol biosynthetic process"/>
    <property type="evidence" value="ECO:0007669"/>
    <property type="project" value="TreeGrafter"/>
</dbReference>
<proteinExistence type="inferred from homology"/>
<reference evidence="25 26" key="1">
    <citation type="submission" date="2016-11" db="EMBL/GenBank/DDBJ databases">
        <authorList>
            <person name="Jaros S."/>
            <person name="Januszkiewicz K."/>
            <person name="Wedrychowicz H."/>
        </authorList>
    </citation>
    <scope>NUCLEOTIDE SEQUENCE [LARGE SCALE GENOMIC DNA]</scope>
    <source>
        <strain evidence="25 26">YL228</strain>
    </source>
</reference>
<keyword evidence="17" id="KW-1208">Phospholipid metabolism</keyword>